<sequence length="329" mass="38189">MSFGKSNYRVGGTRGGADHFKWEDVKNDKYRENYLGHSVQAPVGRWQKGKDITWYNKASKLQRDEVLQTELEVAKQRDEDLMNEALGFAPKRRHKPVEGLSASEMKMLLKRGEAERDGMDVERIEGIGAAPVEAAGFQTGTKRTLAERYKDQLASGKADTTYALPGTINVMTESEAKTARKKTRKVEKEAKKLKKKEKKERKKEKRAARNLSCHFKDEDDEKSRYPRHSMDNEDARYRSRSRSPPSHSGRSRVVGRWSHAESRHRNSRSCSRSPADRRRYENSSRRAELLDSRGRSRSPDRHRRHRHLSSSRSPSPRRRSRSRSRSRRR</sequence>
<evidence type="ECO:0000256" key="1">
    <source>
        <dbReference type="SAM" id="MobiDB-lite"/>
    </source>
</evidence>
<feature type="region of interest" description="Disordered" evidence="1">
    <location>
        <begin position="173"/>
        <end position="329"/>
    </location>
</feature>
<protein>
    <recommendedName>
        <fullName evidence="2">Multiple myeloma tumor-associated protein 2-like N-terminal domain-containing protein</fullName>
    </recommendedName>
</protein>
<feature type="compositionally biased region" description="Low complexity" evidence="1">
    <location>
        <begin position="242"/>
        <end position="252"/>
    </location>
</feature>
<dbReference type="EMBL" id="CANTFK010000418">
    <property type="protein sequence ID" value="CAI5716490.1"/>
    <property type="molecule type" value="Genomic_DNA"/>
</dbReference>
<accession>A0AAV0TAP8</accession>
<evidence type="ECO:0000313" key="5">
    <source>
        <dbReference type="Proteomes" id="UP001159659"/>
    </source>
</evidence>
<reference evidence="4" key="1">
    <citation type="submission" date="2022-12" db="EMBL/GenBank/DDBJ databases">
        <authorList>
            <person name="Webb A."/>
        </authorList>
    </citation>
    <scope>NUCLEOTIDE SEQUENCE</scope>
    <source>
        <strain evidence="4">Pf2</strain>
    </source>
</reference>
<dbReference type="InterPro" id="IPR019315">
    <property type="entry name" value="MMTA2_N"/>
</dbReference>
<feature type="compositionally biased region" description="Basic residues" evidence="1">
    <location>
        <begin position="179"/>
        <end position="208"/>
    </location>
</feature>
<evidence type="ECO:0000313" key="3">
    <source>
        <dbReference type="EMBL" id="CAI5716490.1"/>
    </source>
</evidence>
<name>A0AAV0TAP8_9STRA</name>
<feature type="compositionally biased region" description="Basic and acidic residues" evidence="1">
    <location>
        <begin position="274"/>
        <end position="299"/>
    </location>
</feature>
<dbReference type="AlphaFoldDB" id="A0AAV0TAP8"/>
<proteinExistence type="predicted"/>
<feature type="compositionally biased region" description="Basic residues" evidence="1">
    <location>
        <begin position="300"/>
        <end position="329"/>
    </location>
</feature>
<evidence type="ECO:0000259" key="2">
    <source>
        <dbReference type="Pfam" id="PF10159"/>
    </source>
</evidence>
<gene>
    <name evidence="3" type="ORF">PFR002_LOCUS3284</name>
    <name evidence="4" type="ORF">PFR002_LOCUS3451</name>
</gene>
<dbReference type="Pfam" id="PF10159">
    <property type="entry name" value="MMtag"/>
    <property type="match status" value="1"/>
</dbReference>
<comment type="caution">
    <text evidence="4">The sequence shown here is derived from an EMBL/GenBank/DDBJ whole genome shotgun (WGS) entry which is preliminary data.</text>
</comment>
<feature type="compositionally biased region" description="Basic and acidic residues" evidence="1">
    <location>
        <begin position="214"/>
        <end position="237"/>
    </location>
</feature>
<dbReference type="InterPro" id="IPR039207">
    <property type="entry name" value="MMTAG2-like"/>
</dbReference>
<dbReference type="PANTHER" id="PTHR14580">
    <property type="entry name" value="MULTIPLE MYELOMA TUMOR-ASSOCIATED PROTEIN 2 FAMILY MEMBER"/>
    <property type="match status" value="1"/>
</dbReference>
<dbReference type="PANTHER" id="PTHR14580:SF0">
    <property type="entry name" value="MULTIPLE MYELOMA TUMOR-ASSOCIATED PROTEIN 2"/>
    <property type="match status" value="1"/>
</dbReference>
<evidence type="ECO:0000313" key="4">
    <source>
        <dbReference type="EMBL" id="CAI5717427.1"/>
    </source>
</evidence>
<dbReference type="EMBL" id="CANTFK010000538">
    <property type="protein sequence ID" value="CAI5717427.1"/>
    <property type="molecule type" value="Genomic_DNA"/>
</dbReference>
<organism evidence="4 5">
    <name type="scientific">Peronospora farinosa</name>
    <dbReference type="NCBI Taxonomy" id="134698"/>
    <lineage>
        <taxon>Eukaryota</taxon>
        <taxon>Sar</taxon>
        <taxon>Stramenopiles</taxon>
        <taxon>Oomycota</taxon>
        <taxon>Peronosporomycetes</taxon>
        <taxon>Peronosporales</taxon>
        <taxon>Peronosporaceae</taxon>
        <taxon>Peronospora</taxon>
    </lineage>
</organism>
<dbReference type="Proteomes" id="UP001159659">
    <property type="component" value="Unassembled WGS sequence"/>
</dbReference>
<feature type="domain" description="Multiple myeloma tumor-associated protein 2-like N-terminal" evidence="2">
    <location>
        <begin position="12"/>
        <end position="87"/>
    </location>
</feature>